<dbReference type="GO" id="GO:0046983">
    <property type="term" value="F:protein dimerization activity"/>
    <property type="evidence" value="ECO:0007669"/>
    <property type="project" value="InterPro"/>
</dbReference>
<dbReference type="GO" id="GO:0032993">
    <property type="term" value="C:protein-DNA complex"/>
    <property type="evidence" value="ECO:0007669"/>
    <property type="project" value="TreeGrafter"/>
</dbReference>
<feature type="coiled-coil region" evidence="7">
    <location>
        <begin position="23"/>
        <end position="64"/>
    </location>
</feature>
<dbReference type="InterPro" id="IPR027454">
    <property type="entry name" value="Histone_HNS_N"/>
</dbReference>
<dbReference type="EMBL" id="CP035382">
    <property type="protein sequence ID" value="QDK17652.1"/>
    <property type="molecule type" value="Genomic_DNA"/>
</dbReference>
<keyword evidence="7" id="KW-0175">Coiled coil</keyword>
<dbReference type="RefSeq" id="WP_142486841.1">
    <property type="nucleotide sequence ID" value="NZ_CP035382.1"/>
</dbReference>
<dbReference type="GO" id="GO:0009295">
    <property type="term" value="C:nucleoid"/>
    <property type="evidence" value="ECO:0007669"/>
    <property type="project" value="UniProtKB-SubCell"/>
</dbReference>
<evidence type="ECO:0000256" key="1">
    <source>
        <dbReference type="ARBA" id="ARBA00004453"/>
    </source>
</evidence>
<dbReference type="Gene3D" id="4.10.430.10">
    <property type="entry name" value="Histone-like protein H-NS, C-terminal domain"/>
    <property type="match status" value="1"/>
</dbReference>
<evidence type="ECO:0000259" key="8">
    <source>
        <dbReference type="SMART" id="SM00528"/>
    </source>
</evidence>
<dbReference type="Pfam" id="PF22470">
    <property type="entry name" value="Histone_HNS_N"/>
    <property type="match status" value="1"/>
</dbReference>
<organism evidence="9 10">
    <name type="scientific">Leclercia adecarboxylata</name>
    <dbReference type="NCBI Taxonomy" id="83655"/>
    <lineage>
        <taxon>Bacteria</taxon>
        <taxon>Pseudomonadati</taxon>
        <taxon>Pseudomonadota</taxon>
        <taxon>Gammaproteobacteria</taxon>
        <taxon>Enterobacterales</taxon>
        <taxon>Enterobacteriaceae</taxon>
        <taxon>Leclercia</taxon>
    </lineage>
</organism>
<dbReference type="GO" id="GO:0003681">
    <property type="term" value="F:bent DNA binding"/>
    <property type="evidence" value="ECO:0007669"/>
    <property type="project" value="TreeGrafter"/>
</dbReference>
<feature type="domain" description="DNA-binding protein H-NS-like C-terminal" evidence="8">
    <location>
        <begin position="87"/>
        <end position="134"/>
    </location>
</feature>
<protein>
    <recommendedName>
        <fullName evidence="5">DNA-binding protein</fullName>
    </recommendedName>
</protein>
<evidence type="ECO:0000313" key="9">
    <source>
        <dbReference type="EMBL" id="QDK17652.1"/>
    </source>
</evidence>
<comment type="subcellular location">
    <subcellularLocation>
        <location evidence="1">Cytoplasm</location>
        <location evidence="1">Nucleoid</location>
    </subcellularLocation>
</comment>
<dbReference type="GO" id="GO:0001217">
    <property type="term" value="F:DNA-binding transcription repressor activity"/>
    <property type="evidence" value="ECO:0007669"/>
    <property type="project" value="TreeGrafter"/>
</dbReference>
<name>A0AAP9AHH7_9ENTR</name>
<dbReference type="InterPro" id="IPR037150">
    <property type="entry name" value="H-NS_C_dom_sf"/>
</dbReference>
<dbReference type="InterPro" id="IPR001801">
    <property type="entry name" value="Histone_HNS"/>
</dbReference>
<gene>
    <name evidence="9" type="primary">stpA</name>
    <name evidence="9" type="ORF">ES815_04760</name>
</gene>
<dbReference type="Proteomes" id="UP000317812">
    <property type="component" value="Chromosome"/>
</dbReference>
<dbReference type="InterPro" id="IPR054180">
    <property type="entry name" value="H-NS-like_N"/>
</dbReference>
<dbReference type="PANTHER" id="PTHR38097:SF2">
    <property type="entry name" value="DNA-BINDING PROTEIN STPA"/>
    <property type="match status" value="1"/>
</dbReference>
<dbReference type="PIRSF" id="PIRSF002096">
    <property type="entry name" value="HnS"/>
    <property type="match status" value="1"/>
</dbReference>
<dbReference type="PANTHER" id="PTHR38097">
    <property type="match status" value="1"/>
</dbReference>
<dbReference type="FunFam" id="4.10.430.10:FF:000001">
    <property type="entry name" value="DNA-binding protein"/>
    <property type="match status" value="1"/>
</dbReference>
<keyword evidence="4 5" id="KW-0238">DNA-binding</keyword>
<dbReference type="SUPFAM" id="SSF81273">
    <property type="entry name" value="H-NS histone-like proteins"/>
    <property type="match status" value="2"/>
</dbReference>
<evidence type="ECO:0000256" key="2">
    <source>
        <dbReference type="ARBA" id="ARBA00010610"/>
    </source>
</evidence>
<evidence type="ECO:0000256" key="5">
    <source>
        <dbReference type="PIRNR" id="PIRNR002096"/>
    </source>
</evidence>
<evidence type="ECO:0000256" key="3">
    <source>
        <dbReference type="ARBA" id="ARBA00022490"/>
    </source>
</evidence>
<dbReference type="GO" id="GO:0000976">
    <property type="term" value="F:transcription cis-regulatory region binding"/>
    <property type="evidence" value="ECO:0007669"/>
    <property type="project" value="TreeGrafter"/>
</dbReference>
<evidence type="ECO:0000256" key="6">
    <source>
        <dbReference type="PIRSR" id="PIRSR002096-1"/>
    </source>
</evidence>
<comment type="similarity">
    <text evidence="2 5">Belongs to the histone-like protein H-NS family.</text>
</comment>
<dbReference type="SMART" id="SM00528">
    <property type="entry name" value="HNS"/>
    <property type="match status" value="1"/>
</dbReference>
<evidence type="ECO:0000256" key="4">
    <source>
        <dbReference type="ARBA" id="ARBA00023125"/>
    </source>
</evidence>
<evidence type="ECO:0000313" key="10">
    <source>
        <dbReference type="Proteomes" id="UP000317812"/>
    </source>
</evidence>
<evidence type="ECO:0000256" key="7">
    <source>
        <dbReference type="SAM" id="Coils"/>
    </source>
</evidence>
<proteinExistence type="inferred from homology"/>
<dbReference type="GO" id="GO:0005829">
    <property type="term" value="C:cytosol"/>
    <property type="evidence" value="ECO:0007669"/>
    <property type="project" value="TreeGrafter"/>
</dbReference>
<keyword evidence="3" id="KW-0963">Cytoplasm</keyword>
<dbReference type="NCBIfam" id="NF007656">
    <property type="entry name" value="PRK10328.1"/>
    <property type="match status" value="1"/>
</dbReference>
<dbReference type="AlphaFoldDB" id="A0AAP9AHH7"/>
<dbReference type="Gene3D" id="1.10.287.1050">
    <property type="entry name" value="H-NS histone-like proteins"/>
    <property type="match status" value="1"/>
</dbReference>
<reference evidence="9 10" key="1">
    <citation type="submission" date="2019-01" db="EMBL/GenBank/DDBJ databases">
        <title>Florfenicol resistance in Enterobacteriaceae and whole-genome sequence analysis of florfenicol-resistant Leclercia adecarboxylata strain R25.</title>
        <authorList>
            <person name="Bao Q."/>
            <person name="Ying Y."/>
        </authorList>
    </citation>
    <scope>NUCLEOTIDE SEQUENCE [LARGE SCALE GENOMIC DNA]</scope>
    <source>
        <strain evidence="9 10">R25</strain>
    </source>
</reference>
<sequence>MTSLLQNLNNIRTLRATAREFSLDVLEDMLEKLRIVTEEKRNEQAEVEQQRAEQSQKINALLEMMKADGISAEDLLSSDLLNAPAQPKKRQARAAKYRFTDVDGQEKTWTGQGRTPKPIALALAEGKSLDDFLI</sequence>
<dbReference type="GO" id="GO:0003680">
    <property type="term" value="F:minor groove of adenine-thymine-rich DNA binding"/>
    <property type="evidence" value="ECO:0007669"/>
    <property type="project" value="TreeGrafter"/>
</dbReference>
<accession>A0AAP9AHH7</accession>
<dbReference type="GO" id="GO:0030527">
    <property type="term" value="F:structural constituent of chromatin"/>
    <property type="evidence" value="ECO:0007669"/>
    <property type="project" value="InterPro"/>
</dbReference>
<feature type="DNA-binding region" evidence="6">
    <location>
        <begin position="112"/>
        <end position="117"/>
    </location>
</feature>
<dbReference type="Pfam" id="PF00816">
    <property type="entry name" value="Histone_HNS"/>
    <property type="match status" value="1"/>
</dbReference>
<dbReference type="InterPro" id="IPR027444">
    <property type="entry name" value="H-NS_C_dom"/>
</dbReference>